<accession>A0A426ZQ55</accession>
<proteinExistence type="predicted"/>
<gene>
    <name evidence="1" type="ORF">B296_00040485</name>
</gene>
<dbReference type="AlphaFoldDB" id="A0A426ZQ55"/>
<protein>
    <submittedName>
        <fullName evidence="1">Uncharacterized protein</fullName>
    </submittedName>
</protein>
<sequence length="173" mass="18699">MASTSLAGAIAKFGPPVSAIARRSAKSLRLLVTAASGPSSKVRKTCRHAIVAFSSFYFMHNNNCLVSIRDIQKGEGGRGRGEVRERGARAVHAYEMLRSSQYKWDRVTVALLQVADMGDRATNRDGPRRMAVGAKETTKKAANFVAGRAADTKESIKDDANAVKRAMNAEENS</sequence>
<name>A0A426ZQ55_ENSVE</name>
<dbReference type="Proteomes" id="UP000287651">
    <property type="component" value="Unassembled WGS sequence"/>
</dbReference>
<reference evidence="1 2" key="1">
    <citation type="journal article" date="2014" name="Agronomy (Basel)">
        <title>A Draft Genome Sequence for Ensete ventricosum, the Drought-Tolerant Tree Against Hunger.</title>
        <authorList>
            <person name="Harrison J."/>
            <person name="Moore K.A."/>
            <person name="Paszkiewicz K."/>
            <person name="Jones T."/>
            <person name="Grant M."/>
            <person name="Ambacheew D."/>
            <person name="Muzemil S."/>
            <person name="Studholme D.J."/>
        </authorList>
    </citation>
    <scope>NUCLEOTIDE SEQUENCE [LARGE SCALE GENOMIC DNA]</scope>
</reference>
<evidence type="ECO:0000313" key="1">
    <source>
        <dbReference type="EMBL" id="RRT66126.1"/>
    </source>
</evidence>
<evidence type="ECO:0000313" key="2">
    <source>
        <dbReference type="Proteomes" id="UP000287651"/>
    </source>
</evidence>
<comment type="caution">
    <text evidence="1">The sequence shown here is derived from an EMBL/GenBank/DDBJ whole genome shotgun (WGS) entry which is preliminary data.</text>
</comment>
<organism evidence="1 2">
    <name type="scientific">Ensete ventricosum</name>
    <name type="common">Abyssinian banana</name>
    <name type="synonym">Musa ensete</name>
    <dbReference type="NCBI Taxonomy" id="4639"/>
    <lineage>
        <taxon>Eukaryota</taxon>
        <taxon>Viridiplantae</taxon>
        <taxon>Streptophyta</taxon>
        <taxon>Embryophyta</taxon>
        <taxon>Tracheophyta</taxon>
        <taxon>Spermatophyta</taxon>
        <taxon>Magnoliopsida</taxon>
        <taxon>Liliopsida</taxon>
        <taxon>Zingiberales</taxon>
        <taxon>Musaceae</taxon>
        <taxon>Ensete</taxon>
    </lineage>
</organism>
<dbReference type="EMBL" id="AMZH03005554">
    <property type="protein sequence ID" value="RRT66126.1"/>
    <property type="molecule type" value="Genomic_DNA"/>
</dbReference>